<dbReference type="InterPro" id="IPR008278">
    <property type="entry name" value="4-PPantetheinyl_Trfase_dom"/>
</dbReference>
<protein>
    <submittedName>
        <fullName evidence="4">4'-phosphopantetheinyl transferase</fullName>
    </submittedName>
</protein>
<dbReference type="PANTHER" id="PTHR12215:SF10">
    <property type="entry name" value="L-AMINOADIPATE-SEMIALDEHYDE DEHYDROGENASE-PHOSPHOPANTETHEINYL TRANSFERASE"/>
    <property type="match status" value="1"/>
</dbReference>
<sequence>MIYRYLLPNIAEKLGARQYHLLGEKLLSLALYEEKGIVYEREDIVKNQWGKPRLKKHLHIHYNITHSNNLLMCAIADVDVGIDVEKIREFNYCAALKVCSGDELYCINNGADKDRAFFKYWTLKESYVKAIGTGISYSMKEVNFIIESNEKIYCNKSNCSFRIIEDSKDYIAAICLINY</sequence>
<evidence type="ECO:0000259" key="3">
    <source>
        <dbReference type="Pfam" id="PF01648"/>
    </source>
</evidence>
<gene>
    <name evidence="4" type="ORF">DES36_106123</name>
</gene>
<dbReference type="GO" id="GO:0008897">
    <property type="term" value="F:holo-[acyl-carrier-protein] synthase activity"/>
    <property type="evidence" value="ECO:0007669"/>
    <property type="project" value="InterPro"/>
</dbReference>
<dbReference type="Gene3D" id="3.90.470.20">
    <property type="entry name" value="4'-phosphopantetheinyl transferase domain"/>
    <property type="match status" value="2"/>
</dbReference>
<dbReference type="SUPFAM" id="SSF56214">
    <property type="entry name" value="4'-phosphopantetheinyl transferase"/>
    <property type="match status" value="2"/>
</dbReference>
<dbReference type="Pfam" id="PF01648">
    <property type="entry name" value="ACPS"/>
    <property type="match status" value="1"/>
</dbReference>
<proteinExistence type="inferred from homology"/>
<accession>A0A366I9J0</accession>
<evidence type="ECO:0000313" key="5">
    <source>
        <dbReference type="Proteomes" id="UP000253490"/>
    </source>
</evidence>
<organism evidence="4 5">
    <name type="scientific">Alkalibaculum bacchi</name>
    <dbReference type="NCBI Taxonomy" id="645887"/>
    <lineage>
        <taxon>Bacteria</taxon>
        <taxon>Bacillati</taxon>
        <taxon>Bacillota</taxon>
        <taxon>Clostridia</taxon>
        <taxon>Eubacteriales</taxon>
        <taxon>Eubacteriaceae</taxon>
        <taxon>Alkalibaculum</taxon>
    </lineage>
</organism>
<dbReference type="AlphaFoldDB" id="A0A366I9J0"/>
<evidence type="ECO:0000313" key="4">
    <source>
        <dbReference type="EMBL" id="RBP66011.1"/>
    </source>
</evidence>
<reference evidence="4 5" key="1">
    <citation type="submission" date="2018-06" db="EMBL/GenBank/DDBJ databases">
        <title>Genomic Encyclopedia of Type Strains, Phase IV (KMG-IV): sequencing the most valuable type-strain genomes for metagenomic binning, comparative biology and taxonomic classification.</title>
        <authorList>
            <person name="Goeker M."/>
        </authorList>
    </citation>
    <scope>NUCLEOTIDE SEQUENCE [LARGE SCALE GENOMIC DNA]</scope>
    <source>
        <strain evidence="4 5">DSM 22112</strain>
    </source>
</reference>
<dbReference type="EMBL" id="QNRX01000006">
    <property type="protein sequence ID" value="RBP66011.1"/>
    <property type="molecule type" value="Genomic_DNA"/>
</dbReference>
<dbReference type="PANTHER" id="PTHR12215">
    <property type="entry name" value="PHOSPHOPANTETHEINE TRANSFERASE"/>
    <property type="match status" value="1"/>
</dbReference>
<name>A0A366I9J0_9FIRM</name>
<dbReference type="GO" id="GO:0000287">
    <property type="term" value="F:magnesium ion binding"/>
    <property type="evidence" value="ECO:0007669"/>
    <property type="project" value="InterPro"/>
</dbReference>
<dbReference type="GO" id="GO:0005829">
    <property type="term" value="C:cytosol"/>
    <property type="evidence" value="ECO:0007669"/>
    <property type="project" value="TreeGrafter"/>
</dbReference>
<keyword evidence="5" id="KW-1185">Reference proteome</keyword>
<evidence type="ECO:0000256" key="1">
    <source>
        <dbReference type="ARBA" id="ARBA00010990"/>
    </source>
</evidence>
<dbReference type="InterPro" id="IPR037143">
    <property type="entry name" value="4-PPantetheinyl_Trfase_dom_sf"/>
</dbReference>
<comment type="similarity">
    <text evidence="1">Belongs to the P-Pant transferase superfamily. Gsp/Sfp/HetI/AcpT family.</text>
</comment>
<evidence type="ECO:0000256" key="2">
    <source>
        <dbReference type="ARBA" id="ARBA00022679"/>
    </source>
</evidence>
<feature type="domain" description="4'-phosphopantetheinyl transferase" evidence="3">
    <location>
        <begin position="80"/>
        <end position="175"/>
    </location>
</feature>
<comment type="caution">
    <text evidence="4">The sequence shown here is derived from an EMBL/GenBank/DDBJ whole genome shotgun (WGS) entry which is preliminary data.</text>
</comment>
<dbReference type="GO" id="GO:0019878">
    <property type="term" value="P:lysine biosynthetic process via aminoadipic acid"/>
    <property type="evidence" value="ECO:0007669"/>
    <property type="project" value="TreeGrafter"/>
</dbReference>
<dbReference type="RefSeq" id="WP_113920338.1">
    <property type="nucleotide sequence ID" value="NZ_RXYD01000007.1"/>
</dbReference>
<dbReference type="Proteomes" id="UP000253490">
    <property type="component" value="Unassembled WGS sequence"/>
</dbReference>
<dbReference type="OrthoDB" id="9808281at2"/>
<dbReference type="InterPro" id="IPR050559">
    <property type="entry name" value="P-Pant_transferase_sf"/>
</dbReference>
<keyword evidence="2 4" id="KW-0808">Transferase</keyword>